<dbReference type="EMBL" id="CAJPEV010001131">
    <property type="protein sequence ID" value="CAG0890916.1"/>
    <property type="molecule type" value="Genomic_DNA"/>
</dbReference>
<dbReference type="PRINTS" id="PR00838">
    <property type="entry name" value="V5ALLERGEN"/>
</dbReference>
<keyword evidence="3" id="KW-1185">Reference proteome</keyword>
<dbReference type="Gene3D" id="3.40.33.10">
    <property type="entry name" value="CAP"/>
    <property type="match status" value="1"/>
</dbReference>
<sequence>MQVPWVLFFSVSLAYRRVSYQPPLRTSYVPRRSYVRPMYHFYRPVYRPVYYRMETPTTTTTAATNSEAPVLSVPALSPLPPSTDATTPSTPTVLRGEALVPPLPDLPPLHPSTSTSTTTTTTTTEAPIGVPEADVNGVSPYCRFSPMHTLCHHRGIGYKCGRLVLHGVTKEEQSFIVEEHNRLRRWVSSGRETRGYPGPQPMAANMLEMVPIFNSSLAPKRVTRRNDATRQKASKQTWTFRNNGTRAS</sequence>
<gene>
    <name evidence="2" type="ORF">DSTB1V02_LOCUS6284</name>
</gene>
<dbReference type="AlphaFoldDB" id="A0A7R8XBD7"/>
<organism evidence="2">
    <name type="scientific">Darwinula stevensoni</name>
    <dbReference type="NCBI Taxonomy" id="69355"/>
    <lineage>
        <taxon>Eukaryota</taxon>
        <taxon>Metazoa</taxon>
        <taxon>Ecdysozoa</taxon>
        <taxon>Arthropoda</taxon>
        <taxon>Crustacea</taxon>
        <taxon>Oligostraca</taxon>
        <taxon>Ostracoda</taxon>
        <taxon>Podocopa</taxon>
        <taxon>Podocopida</taxon>
        <taxon>Darwinulocopina</taxon>
        <taxon>Darwinuloidea</taxon>
        <taxon>Darwinulidae</taxon>
        <taxon>Darwinula</taxon>
    </lineage>
</organism>
<dbReference type="OrthoDB" id="414826at2759"/>
<dbReference type="InterPro" id="IPR035940">
    <property type="entry name" value="CAP_sf"/>
</dbReference>
<dbReference type="InterPro" id="IPR002413">
    <property type="entry name" value="V5_allergen-like"/>
</dbReference>
<dbReference type="SUPFAM" id="SSF55797">
    <property type="entry name" value="PR-1-like"/>
    <property type="match status" value="1"/>
</dbReference>
<feature type="region of interest" description="Disordered" evidence="1">
    <location>
        <begin position="102"/>
        <end position="132"/>
    </location>
</feature>
<evidence type="ECO:0000313" key="3">
    <source>
        <dbReference type="Proteomes" id="UP000677054"/>
    </source>
</evidence>
<feature type="region of interest" description="Disordered" evidence="1">
    <location>
        <begin position="221"/>
        <end position="248"/>
    </location>
</feature>
<dbReference type="Proteomes" id="UP000677054">
    <property type="component" value="Unassembled WGS sequence"/>
</dbReference>
<proteinExistence type="predicted"/>
<reference evidence="2" key="1">
    <citation type="submission" date="2020-11" db="EMBL/GenBank/DDBJ databases">
        <authorList>
            <person name="Tran Van P."/>
        </authorList>
    </citation>
    <scope>NUCLEOTIDE SEQUENCE</scope>
</reference>
<protein>
    <recommendedName>
        <fullName evidence="4">SCP domain-containing protein</fullName>
    </recommendedName>
</protein>
<evidence type="ECO:0000256" key="1">
    <source>
        <dbReference type="SAM" id="MobiDB-lite"/>
    </source>
</evidence>
<accession>A0A7R8XBD7</accession>
<name>A0A7R8XBD7_9CRUS</name>
<evidence type="ECO:0000313" key="2">
    <source>
        <dbReference type="EMBL" id="CAD7246434.1"/>
    </source>
</evidence>
<evidence type="ECO:0008006" key="4">
    <source>
        <dbReference type="Google" id="ProtNLM"/>
    </source>
</evidence>
<feature type="compositionally biased region" description="Polar residues" evidence="1">
    <location>
        <begin position="234"/>
        <end position="248"/>
    </location>
</feature>
<dbReference type="EMBL" id="LR900648">
    <property type="protein sequence ID" value="CAD7246434.1"/>
    <property type="molecule type" value="Genomic_DNA"/>
</dbReference>
<feature type="compositionally biased region" description="Low complexity" evidence="1">
    <location>
        <begin position="111"/>
        <end position="124"/>
    </location>
</feature>